<evidence type="ECO:0000313" key="6">
    <source>
        <dbReference type="Proteomes" id="UP000664832"/>
    </source>
</evidence>
<comment type="caution">
    <text evidence="5">The sequence shown here is derived from an EMBL/GenBank/DDBJ whole genome shotgun (WGS) entry which is preliminary data.</text>
</comment>
<feature type="chain" id="PRO_5045323456" evidence="2">
    <location>
        <begin position="32"/>
        <end position="884"/>
    </location>
</feature>
<keyword evidence="6" id="KW-1185">Reference proteome</keyword>
<evidence type="ECO:0000256" key="1">
    <source>
        <dbReference type="SAM" id="MobiDB-lite"/>
    </source>
</evidence>
<dbReference type="EMBL" id="JAFLWI010000002">
    <property type="protein sequence ID" value="MBO0481006.1"/>
    <property type="molecule type" value="Genomic_DNA"/>
</dbReference>
<keyword evidence="2" id="KW-0732">Signal</keyword>
<gene>
    <name evidence="5" type="ORF">JZO71_01545</name>
</gene>
<feature type="region of interest" description="Disordered" evidence="1">
    <location>
        <begin position="38"/>
        <end position="84"/>
    </location>
</feature>
<feature type="domain" description="Bacterial Ig" evidence="4">
    <location>
        <begin position="805"/>
        <end position="883"/>
    </location>
</feature>
<dbReference type="RefSeq" id="WP_206897837.1">
    <property type="nucleotide sequence ID" value="NZ_JAFLWI010000002.1"/>
</dbReference>
<dbReference type="Pfam" id="PF20622">
    <property type="entry name" value="Big_15"/>
    <property type="match status" value="3"/>
</dbReference>
<feature type="domain" description="Bacterial Ig" evidence="4">
    <location>
        <begin position="722"/>
        <end position="800"/>
    </location>
</feature>
<dbReference type="Proteomes" id="UP000664832">
    <property type="component" value="Unassembled WGS sequence"/>
</dbReference>
<feature type="domain" description="Pesticidal crystal protein Cry1Aa" evidence="3">
    <location>
        <begin position="455"/>
        <end position="512"/>
    </location>
</feature>
<feature type="domain" description="Pesticidal crystal protein Cry1Aa" evidence="3">
    <location>
        <begin position="333"/>
        <end position="388"/>
    </location>
</feature>
<dbReference type="Pfam" id="PF18449">
    <property type="entry name" value="Endotoxin_C2"/>
    <property type="match status" value="3"/>
</dbReference>
<accession>A0ABS3HZP4</accession>
<evidence type="ECO:0000259" key="4">
    <source>
        <dbReference type="Pfam" id="PF20622"/>
    </source>
</evidence>
<feature type="compositionally biased region" description="Basic and acidic residues" evidence="1">
    <location>
        <begin position="50"/>
        <end position="68"/>
    </location>
</feature>
<feature type="domain" description="Pesticidal crystal protein Cry1Aa" evidence="3">
    <location>
        <begin position="577"/>
        <end position="635"/>
    </location>
</feature>
<feature type="domain" description="Bacterial Ig" evidence="4">
    <location>
        <begin position="639"/>
        <end position="717"/>
    </location>
</feature>
<sequence>MDKKRFQQIFVTAATVTLFAPMVLQPLQVFAVVESQEMTESSDQVNPIKELLEDSPEKKDATNEKTTEESAETMDSSDKKADTVKTETEITAAFEVTPYMEGTGRVTVKFPKGTTAIQLKLASEDWSVGRIIRVDETSEATQIDLTADEFNRFAAPATLSFRRYEGENPVEEKQSAIQKYNQSIVNYESYIAGSGELVIYHPANTTDLQIQLKDDYSSNHIYNIQTGNTRTVVQLVDFQVYLFTLGKTTKIRHLMGSTIPSSWTEKIIKADPHRNERRMVRELFRTEAYDALVEGLLNEQITAAANAVNQMEASSVKTELQGLVTRAQEFFDAKVAVDGLFTDDTDRTLADGVGQTEIDEVKRIVDSLMNSTWKTEQYARIQKAQDLLTDEAGKEQEAQMSVDALFRSEIKDALADGVVQNQIDEATEKVTALQDGTKKTELTELILRAQNFFDAKGQVDALFTDDTDNELALGVDQAKIDAAKAVIDKLMDGSWKTEQTARIQKAQELLDQASEGEKEQEAQISVDALFRNSTKDALATGVTETQIDEAVEKVAALRDGEKKTELTGLVIRAQGFLAAKIEVDALFTDETDSELASGVDQAKINAAKVTTEGLMNGAWKAELTVRIQKAEALLNKGIGTITVDPFKLGTPNITGSYTGDVVKARLYVNDNLIVTGGTFASGQFTFYAVGRFNKNDKVELAGIDKFGNELDRKEVTFAQATGTITIDPYRLGTSEITGTYTGDTAKASLYVNDQLIVTGGNFSDGDFRFYAAGRFRAGDKVELAALDLAGNELDRKEVPILSASGTISPDKYKIGTANITGTYEGSIVKARLYVNGLQNVQGGTFENGHFTMYAYNRFSASDTVEVAGLDKDGKELDRKALEIE</sequence>
<protein>
    <submittedName>
        <fullName evidence="5">Uncharacterized protein</fullName>
    </submittedName>
</protein>
<evidence type="ECO:0000256" key="2">
    <source>
        <dbReference type="SAM" id="SignalP"/>
    </source>
</evidence>
<feature type="signal peptide" evidence="2">
    <location>
        <begin position="1"/>
        <end position="31"/>
    </location>
</feature>
<proteinExistence type="predicted"/>
<name>A0ABS3HZP4_9ENTE</name>
<dbReference type="InterPro" id="IPR046746">
    <property type="entry name" value="Big_15"/>
</dbReference>
<evidence type="ECO:0000313" key="5">
    <source>
        <dbReference type="EMBL" id="MBO0481006.1"/>
    </source>
</evidence>
<reference evidence="5 6" key="1">
    <citation type="submission" date="2021-03" db="EMBL/GenBank/DDBJ databases">
        <title>Enterococcal diversity collection.</title>
        <authorList>
            <person name="Gilmore M.S."/>
            <person name="Schwartzman J."/>
            <person name="Van Tyne D."/>
            <person name="Martin M."/>
            <person name="Earl A.M."/>
            <person name="Manson A.L."/>
            <person name="Straub T."/>
            <person name="Salamzade R."/>
            <person name="Saavedra J."/>
            <person name="Lebreton F."/>
            <person name="Prichula J."/>
            <person name="Schaufler K."/>
            <person name="Gaca A."/>
            <person name="Sgardioli B."/>
            <person name="Wagenaar J."/>
            <person name="Strong T."/>
        </authorList>
    </citation>
    <scope>NUCLEOTIDE SEQUENCE [LARGE SCALE GENOMIC DNA]</scope>
    <source>
        <strain evidence="5 6">MSG2901</strain>
    </source>
</reference>
<evidence type="ECO:0000259" key="3">
    <source>
        <dbReference type="Pfam" id="PF18449"/>
    </source>
</evidence>
<organism evidence="5 6">
    <name type="scientific">Candidatus Enterococcus courvalinii</name>
    <dbReference type="NCBI Taxonomy" id="2815329"/>
    <lineage>
        <taxon>Bacteria</taxon>
        <taxon>Bacillati</taxon>
        <taxon>Bacillota</taxon>
        <taxon>Bacilli</taxon>
        <taxon>Lactobacillales</taxon>
        <taxon>Enterococcaceae</taxon>
        <taxon>Enterococcus</taxon>
    </lineage>
</organism>
<dbReference type="InterPro" id="IPR054544">
    <property type="entry name" value="Pest_crys_Cry1Aa_dom-IV"/>
</dbReference>